<organism evidence="1 2">
    <name type="scientific">Caldimonas thermodepolymerans</name>
    <dbReference type="NCBI Taxonomy" id="215580"/>
    <lineage>
        <taxon>Bacteria</taxon>
        <taxon>Pseudomonadati</taxon>
        <taxon>Pseudomonadota</taxon>
        <taxon>Betaproteobacteria</taxon>
        <taxon>Burkholderiales</taxon>
        <taxon>Sphaerotilaceae</taxon>
        <taxon>Caldimonas</taxon>
    </lineage>
</organism>
<dbReference type="RefSeq" id="WP_104357506.1">
    <property type="nucleotide sequence ID" value="NZ_CP064338.1"/>
</dbReference>
<accession>A0A2S5T4E5</accession>
<name>A0A2S5T4E5_9BURK</name>
<dbReference type="Proteomes" id="UP000239406">
    <property type="component" value="Unassembled WGS sequence"/>
</dbReference>
<dbReference type="SUPFAM" id="SSF53448">
    <property type="entry name" value="Nucleotide-diphospho-sugar transferases"/>
    <property type="match status" value="1"/>
</dbReference>
<dbReference type="EMBL" id="PSNY01000009">
    <property type="protein sequence ID" value="PPE69757.1"/>
    <property type="molecule type" value="Genomic_DNA"/>
</dbReference>
<proteinExistence type="predicted"/>
<keyword evidence="2" id="KW-1185">Reference proteome</keyword>
<dbReference type="AlphaFoldDB" id="A0A2S5T4E5"/>
<sequence>MSTLPIVCLALGDFYGLGDQYVSRMYEMLGRHCDRPFQLYCYTDRARRLPAAVETRDCAGWSELDRPGMRTTTRKLGLFNPAYLPFEEFLYLDLTLVIRSAMRPLLEFATGSDKDLVIVDDWHHEGYNSSVMRIRPQPLRFVYDAFVAGERYPQKVLGDQEFLHAVIARRGAQARVDLFPAGQVISYKQAVRTGRRDPGLARRMVDEAVIVKFHGEPRMHEAFDPFHHFWRIRLRDWAHGRWRSPVPTRELKREWLGGPGRQA</sequence>
<evidence type="ECO:0000313" key="2">
    <source>
        <dbReference type="Proteomes" id="UP000239406"/>
    </source>
</evidence>
<dbReference type="InterPro" id="IPR029044">
    <property type="entry name" value="Nucleotide-diphossugar_trans"/>
</dbReference>
<evidence type="ECO:0000313" key="1">
    <source>
        <dbReference type="EMBL" id="PPE69757.1"/>
    </source>
</evidence>
<gene>
    <name evidence="1" type="ORF">C1702_09735</name>
</gene>
<reference evidence="1 2" key="1">
    <citation type="submission" date="2018-02" db="EMBL/GenBank/DDBJ databases">
        <title>Reclassifiation of [Polyangium] brachysporum DSM 7029 as Guopingzhaonella breviflexa gen. nov., sp. nov., a member of the family Comamonadaceae.</title>
        <authorList>
            <person name="Tang B."/>
        </authorList>
    </citation>
    <scope>NUCLEOTIDE SEQUENCE [LARGE SCALE GENOMIC DNA]</scope>
    <source>
        <strain evidence="1 2">DSM 15344</strain>
    </source>
</reference>
<protein>
    <submittedName>
        <fullName evidence="1">Uncharacterized protein</fullName>
    </submittedName>
</protein>
<comment type="caution">
    <text evidence="1">The sequence shown here is derived from an EMBL/GenBank/DDBJ whole genome shotgun (WGS) entry which is preliminary data.</text>
</comment>
<dbReference type="Gene3D" id="3.90.550.10">
    <property type="entry name" value="Spore Coat Polysaccharide Biosynthesis Protein SpsA, Chain A"/>
    <property type="match status" value="1"/>
</dbReference>